<accession>A0A087HIR2</accession>
<organism evidence="2 3">
    <name type="scientific">Arabis alpina</name>
    <name type="common">Alpine rock-cress</name>
    <dbReference type="NCBI Taxonomy" id="50452"/>
    <lineage>
        <taxon>Eukaryota</taxon>
        <taxon>Viridiplantae</taxon>
        <taxon>Streptophyta</taxon>
        <taxon>Embryophyta</taxon>
        <taxon>Tracheophyta</taxon>
        <taxon>Spermatophyta</taxon>
        <taxon>Magnoliopsida</taxon>
        <taxon>eudicotyledons</taxon>
        <taxon>Gunneridae</taxon>
        <taxon>Pentapetalae</taxon>
        <taxon>rosids</taxon>
        <taxon>malvids</taxon>
        <taxon>Brassicales</taxon>
        <taxon>Brassicaceae</taxon>
        <taxon>Arabideae</taxon>
        <taxon>Arabis</taxon>
    </lineage>
</organism>
<name>A0A087HIR2_ARAAL</name>
<proteinExistence type="predicted"/>
<gene>
    <name evidence="2" type="ordered locus">AALP_Aa2g201300</name>
</gene>
<sequence length="88" mass="9458">MGITKFGSINITLLFAAFVFFAALEAPKMVEAQKSCDAWASRTMTGHCPGTPQCNKHCIQHEKAHHGSCFHSDLVGGLGTKCACYPCP</sequence>
<keyword evidence="1" id="KW-0732">Signal</keyword>
<dbReference type="Gene3D" id="3.30.30.10">
    <property type="entry name" value="Knottin, scorpion toxin-like"/>
    <property type="match status" value="1"/>
</dbReference>
<reference evidence="3" key="1">
    <citation type="journal article" date="2015" name="Nat. Plants">
        <title>Genome expansion of Arabis alpina linked with retrotransposition and reduced symmetric DNA methylation.</title>
        <authorList>
            <person name="Willing E.M."/>
            <person name="Rawat V."/>
            <person name="Mandakova T."/>
            <person name="Maumus F."/>
            <person name="James G.V."/>
            <person name="Nordstroem K.J."/>
            <person name="Becker C."/>
            <person name="Warthmann N."/>
            <person name="Chica C."/>
            <person name="Szarzynska B."/>
            <person name="Zytnicki M."/>
            <person name="Albani M.C."/>
            <person name="Kiefer C."/>
            <person name="Bergonzi S."/>
            <person name="Castaings L."/>
            <person name="Mateos J.L."/>
            <person name="Berns M.C."/>
            <person name="Bujdoso N."/>
            <person name="Piofczyk T."/>
            <person name="de Lorenzo L."/>
            <person name="Barrero-Sicilia C."/>
            <person name="Mateos I."/>
            <person name="Piednoel M."/>
            <person name="Hagmann J."/>
            <person name="Chen-Min-Tao R."/>
            <person name="Iglesias-Fernandez R."/>
            <person name="Schuster S.C."/>
            <person name="Alonso-Blanco C."/>
            <person name="Roudier F."/>
            <person name="Carbonero P."/>
            <person name="Paz-Ares J."/>
            <person name="Davis S.J."/>
            <person name="Pecinka A."/>
            <person name="Quesneville H."/>
            <person name="Colot V."/>
            <person name="Lysak M.A."/>
            <person name="Weigel D."/>
            <person name="Coupland G."/>
            <person name="Schneeberger K."/>
        </authorList>
    </citation>
    <scope>NUCLEOTIDE SEQUENCE [LARGE SCALE GENOMIC DNA]</scope>
    <source>
        <strain evidence="3">cv. Pajares</strain>
    </source>
</reference>
<evidence type="ECO:0008006" key="4">
    <source>
        <dbReference type="Google" id="ProtNLM"/>
    </source>
</evidence>
<dbReference type="Proteomes" id="UP000029120">
    <property type="component" value="Chromosome 2"/>
</dbReference>
<dbReference type="Gramene" id="KFK42014">
    <property type="protein sequence ID" value="KFK42014"/>
    <property type="gene ID" value="AALP_AA2G201300"/>
</dbReference>
<evidence type="ECO:0000256" key="1">
    <source>
        <dbReference type="SAM" id="SignalP"/>
    </source>
</evidence>
<keyword evidence="3" id="KW-1185">Reference proteome</keyword>
<dbReference type="EMBL" id="CM002870">
    <property type="protein sequence ID" value="KFK42014.1"/>
    <property type="molecule type" value="Genomic_DNA"/>
</dbReference>
<dbReference type="AlphaFoldDB" id="A0A087HIR2"/>
<dbReference type="OMA" id="AWASRTM"/>
<dbReference type="InterPro" id="IPR036574">
    <property type="entry name" value="Scorpion_toxin-like_sf"/>
</dbReference>
<protein>
    <recommendedName>
        <fullName evidence="4">Knottin scorpion toxin-like domain-containing protein</fullName>
    </recommendedName>
</protein>
<evidence type="ECO:0000313" key="2">
    <source>
        <dbReference type="EMBL" id="KFK42014.1"/>
    </source>
</evidence>
<evidence type="ECO:0000313" key="3">
    <source>
        <dbReference type="Proteomes" id="UP000029120"/>
    </source>
</evidence>
<feature type="chain" id="PRO_5001823257" description="Knottin scorpion toxin-like domain-containing protein" evidence="1">
    <location>
        <begin position="33"/>
        <end position="88"/>
    </location>
</feature>
<feature type="signal peptide" evidence="1">
    <location>
        <begin position="1"/>
        <end position="32"/>
    </location>
</feature>